<gene>
    <name evidence="1" type="ORF">SAMN02745130_02783</name>
</gene>
<dbReference type="RefSeq" id="WP_078923234.1">
    <property type="nucleotide sequence ID" value="NZ_FUYB01000015.1"/>
</dbReference>
<organism evidence="1 2">
    <name type="scientific">Thiothrix eikelboomii</name>
    <dbReference type="NCBI Taxonomy" id="92487"/>
    <lineage>
        <taxon>Bacteria</taxon>
        <taxon>Pseudomonadati</taxon>
        <taxon>Pseudomonadota</taxon>
        <taxon>Gammaproteobacteria</taxon>
        <taxon>Thiotrichales</taxon>
        <taxon>Thiotrichaceae</taxon>
        <taxon>Thiothrix</taxon>
    </lineage>
</organism>
<sequence>MAHQYTAEIIWERGNQNFLDNRYSRKFLLKFDGGIEIVGSSSPLVVSLPFSEPQALDPEEAFVSAISSCHMLWFLSIAAKHGFVVDAYHDQAVGMMKPNEHKKYWVAEVMLQPKILFSGAKMPSAAELENLHDEAHEECFIANSVKTKITVKPQ</sequence>
<dbReference type="InterPro" id="IPR052707">
    <property type="entry name" value="OsmC_Ohr_Peroxiredoxin"/>
</dbReference>
<protein>
    <submittedName>
        <fullName evidence="1">Organic hydroperoxide reductase OsmC/OhrA</fullName>
    </submittedName>
</protein>
<name>A0A1T4XBX3_9GAMM</name>
<dbReference type="PANTHER" id="PTHR42830:SF2">
    <property type="entry name" value="OSMC_OHR FAMILY PROTEIN"/>
    <property type="match status" value="1"/>
</dbReference>
<dbReference type="InterPro" id="IPR036102">
    <property type="entry name" value="OsmC/Ohrsf"/>
</dbReference>
<evidence type="ECO:0000313" key="1">
    <source>
        <dbReference type="EMBL" id="SKA87054.1"/>
    </source>
</evidence>
<dbReference type="Gene3D" id="3.30.300.20">
    <property type="match status" value="1"/>
</dbReference>
<evidence type="ECO:0000313" key="2">
    <source>
        <dbReference type="Proteomes" id="UP000190460"/>
    </source>
</evidence>
<dbReference type="InterPro" id="IPR015946">
    <property type="entry name" value="KH_dom-like_a/b"/>
</dbReference>
<reference evidence="1 2" key="1">
    <citation type="submission" date="2017-02" db="EMBL/GenBank/DDBJ databases">
        <authorList>
            <person name="Peterson S.W."/>
        </authorList>
    </citation>
    <scope>NUCLEOTIDE SEQUENCE [LARGE SCALE GENOMIC DNA]</scope>
    <source>
        <strain evidence="1 2">ATCC 49788</strain>
    </source>
</reference>
<accession>A0A1T4XBX3</accession>
<dbReference type="OrthoDB" id="9795405at2"/>
<dbReference type="Pfam" id="PF02566">
    <property type="entry name" value="OsmC"/>
    <property type="match status" value="1"/>
</dbReference>
<dbReference type="Proteomes" id="UP000190460">
    <property type="component" value="Unassembled WGS sequence"/>
</dbReference>
<dbReference type="SUPFAM" id="SSF82784">
    <property type="entry name" value="OsmC-like"/>
    <property type="match status" value="1"/>
</dbReference>
<dbReference type="AlphaFoldDB" id="A0A1T4XBX3"/>
<dbReference type="PANTHER" id="PTHR42830">
    <property type="entry name" value="OSMOTICALLY INDUCIBLE FAMILY PROTEIN"/>
    <property type="match status" value="1"/>
</dbReference>
<dbReference type="EMBL" id="FUYB01000015">
    <property type="protein sequence ID" value="SKA87054.1"/>
    <property type="molecule type" value="Genomic_DNA"/>
</dbReference>
<keyword evidence="2" id="KW-1185">Reference proteome</keyword>
<dbReference type="STRING" id="92487.SAMN02745130_02783"/>
<proteinExistence type="predicted"/>
<dbReference type="InterPro" id="IPR003718">
    <property type="entry name" value="OsmC/Ohr_fam"/>
</dbReference>